<evidence type="ECO:0000256" key="1">
    <source>
        <dbReference type="ARBA" id="ARBA00007705"/>
    </source>
</evidence>
<dbReference type="Gene3D" id="3.30.70.370">
    <property type="match status" value="1"/>
</dbReference>
<dbReference type="PANTHER" id="PTHR10133">
    <property type="entry name" value="DNA POLYMERASE I"/>
    <property type="match status" value="1"/>
</dbReference>
<dbReference type="Gene3D" id="1.10.150.20">
    <property type="entry name" value="5' to 3' exonuclease, C-terminal subdomain"/>
    <property type="match status" value="1"/>
</dbReference>
<comment type="catalytic activity">
    <reaction evidence="8">
        <text>DNA(n) + a 2'-deoxyribonucleoside 5'-triphosphate = DNA(n+1) + diphosphate</text>
        <dbReference type="Rhea" id="RHEA:22508"/>
        <dbReference type="Rhea" id="RHEA-COMP:17339"/>
        <dbReference type="Rhea" id="RHEA-COMP:17340"/>
        <dbReference type="ChEBI" id="CHEBI:33019"/>
        <dbReference type="ChEBI" id="CHEBI:61560"/>
        <dbReference type="ChEBI" id="CHEBI:173112"/>
        <dbReference type="EC" id="2.7.7.7"/>
    </reaction>
</comment>
<keyword evidence="3" id="KW-0808">Transferase</keyword>
<dbReference type="Gene3D" id="3.30.420.10">
    <property type="entry name" value="Ribonuclease H-like superfamily/Ribonuclease H"/>
    <property type="match status" value="1"/>
</dbReference>
<dbReference type="AlphaFoldDB" id="A0A7S0DTE6"/>
<dbReference type="EC" id="2.7.7.7" evidence="2"/>
<dbReference type="InterPro" id="IPR002298">
    <property type="entry name" value="DNA_polymerase_A"/>
</dbReference>
<keyword evidence="7" id="KW-0238">DNA-binding</keyword>
<protein>
    <recommendedName>
        <fullName evidence="2">DNA-directed DNA polymerase</fullName>
        <ecNumber evidence="2">2.7.7.7</ecNumber>
    </recommendedName>
</protein>
<sequence length="458" mass="51063">MGFVNVFEALEQAASNAFVTLKLHDFFHEVLKKTDEDSDDRRWKLLTRIEIPVMRVLSEMESAGVLIDTGRLKRLSETYGEEIDKLTDEAYALAGEKFNLNSALQLQNVLFTKLGLPVTDRSKSGQPSTSEDVLQKLSSDITLKKNKLKSKGADLAGLVLKYRHLSKLKNTWLDTLPRAADSNSRVRCTFNQGVTSTGRLSASNPNLQNIPARSNEGKEIRQAFIAPRGYKMLSADYSQIELRVMANFSADPTLLSAFRAGEDVHRATAAEIFHVKPENVSSEMRRRAKAINFGLIYGMSSYGLAAQIQVREPEARAMVSTYFKTYPGVQGYMNKTLEEARKRGYVSTLYGRRIHVPGVVASRMAERRAAERVAINAPVQGTAADLIKVAMVNLSRRLKNEKLPARITLQVHDELVLEVQEGAVETVSKVIREEMEGAMPELGIPLVVNIDVGNHWCH</sequence>
<keyword evidence="4" id="KW-0548">Nucleotidyltransferase</keyword>
<dbReference type="GO" id="GO:0003677">
    <property type="term" value="F:DNA binding"/>
    <property type="evidence" value="ECO:0007669"/>
    <property type="project" value="UniProtKB-KW"/>
</dbReference>
<evidence type="ECO:0000256" key="4">
    <source>
        <dbReference type="ARBA" id="ARBA00022695"/>
    </source>
</evidence>
<keyword evidence="6" id="KW-0239">DNA-directed DNA polymerase</keyword>
<dbReference type="Pfam" id="PF00476">
    <property type="entry name" value="DNA_pol_A"/>
    <property type="match status" value="1"/>
</dbReference>
<dbReference type="PROSITE" id="PS00447">
    <property type="entry name" value="DNA_POLYMERASE_A"/>
    <property type="match status" value="1"/>
</dbReference>
<dbReference type="PANTHER" id="PTHR10133:SF27">
    <property type="entry name" value="DNA POLYMERASE NU"/>
    <property type="match status" value="1"/>
</dbReference>
<dbReference type="PRINTS" id="PR00868">
    <property type="entry name" value="DNAPOLI"/>
</dbReference>
<organism evidence="10">
    <name type="scientific">Amorphochlora amoebiformis</name>
    <dbReference type="NCBI Taxonomy" id="1561963"/>
    <lineage>
        <taxon>Eukaryota</taxon>
        <taxon>Sar</taxon>
        <taxon>Rhizaria</taxon>
        <taxon>Cercozoa</taxon>
        <taxon>Chlorarachniophyceae</taxon>
        <taxon>Amorphochlora</taxon>
    </lineage>
</organism>
<dbReference type="EMBL" id="HBEM01034941">
    <property type="protein sequence ID" value="CAD8464938.1"/>
    <property type="molecule type" value="Transcribed_RNA"/>
</dbReference>
<evidence type="ECO:0000259" key="9">
    <source>
        <dbReference type="SMART" id="SM00482"/>
    </source>
</evidence>
<evidence type="ECO:0000256" key="7">
    <source>
        <dbReference type="ARBA" id="ARBA00023125"/>
    </source>
</evidence>
<dbReference type="FunFam" id="1.10.150.20:FF:000002">
    <property type="entry name" value="DNA polymerase I"/>
    <property type="match status" value="1"/>
</dbReference>
<dbReference type="InterPro" id="IPR043502">
    <property type="entry name" value="DNA/RNA_pol_sf"/>
</dbReference>
<evidence type="ECO:0000256" key="8">
    <source>
        <dbReference type="ARBA" id="ARBA00049244"/>
    </source>
</evidence>
<evidence type="ECO:0000313" key="10">
    <source>
        <dbReference type="EMBL" id="CAD8464938.1"/>
    </source>
</evidence>
<dbReference type="InterPro" id="IPR001098">
    <property type="entry name" value="DNA-dir_DNA_pol_A_palm_dom"/>
</dbReference>
<evidence type="ECO:0000256" key="2">
    <source>
        <dbReference type="ARBA" id="ARBA00012417"/>
    </source>
</evidence>
<evidence type="ECO:0000256" key="5">
    <source>
        <dbReference type="ARBA" id="ARBA00022705"/>
    </source>
</evidence>
<dbReference type="SMART" id="SM00482">
    <property type="entry name" value="POLAc"/>
    <property type="match status" value="1"/>
</dbReference>
<evidence type="ECO:0000256" key="6">
    <source>
        <dbReference type="ARBA" id="ARBA00022932"/>
    </source>
</evidence>
<evidence type="ECO:0000256" key="3">
    <source>
        <dbReference type="ARBA" id="ARBA00022679"/>
    </source>
</evidence>
<dbReference type="InterPro" id="IPR019760">
    <property type="entry name" value="DNA-dir_DNA_pol_A_CS"/>
</dbReference>
<name>A0A7S0DTE6_9EUKA</name>
<keyword evidence="5" id="KW-0235">DNA replication</keyword>
<dbReference type="Gene3D" id="1.20.1060.10">
    <property type="entry name" value="Taq DNA Polymerase, Chain T, domain 4"/>
    <property type="match status" value="1"/>
</dbReference>
<reference evidence="10" key="1">
    <citation type="submission" date="2021-01" db="EMBL/GenBank/DDBJ databases">
        <authorList>
            <person name="Corre E."/>
            <person name="Pelletier E."/>
            <person name="Niang G."/>
            <person name="Scheremetjew M."/>
            <person name="Finn R."/>
            <person name="Kale V."/>
            <person name="Holt S."/>
            <person name="Cochrane G."/>
            <person name="Meng A."/>
            <person name="Brown T."/>
            <person name="Cohen L."/>
        </authorList>
    </citation>
    <scope>NUCLEOTIDE SEQUENCE</scope>
    <source>
        <strain evidence="10">CCMP2058</strain>
    </source>
</reference>
<dbReference type="GO" id="GO:0003887">
    <property type="term" value="F:DNA-directed DNA polymerase activity"/>
    <property type="evidence" value="ECO:0007669"/>
    <property type="project" value="UniProtKB-KW"/>
</dbReference>
<dbReference type="GO" id="GO:0006261">
    <property type="term" value="P:DNA-templated DNA replication"/>
    <property type="evidence" value="ECO:0007669"/>
    <property type="project" value="InterPro"/>
</dbReference>
<comment type="similarity">
    <text evidence="1">Belongs to the DNA polymerase type-A family.</text>
</comment>
<dbReference type="InterPro" id="IPR036397">
    <property type="entry name" value="RNaseH_sf"/>
</dbReference>
<dbReference type="SUPFAM" id="SSF56672">
    <property type="entry name" value="DNA/RNA polymerases"/>
    <property type="match status" value="1"/>
</dbReference>
<proteinExistence type="inferred from homology"/>
<dbReference type="GO" id="GO:0006302">
    <property type="term" value="P:double-strand break repair"/>
    <property type="evidence" value="ECO:0007669"/>
    <property type="project" value="TreeGrafter"/>
</dbReference>
<feature type="domain" description="DNA-directed DNA polymerase family A palm" evidence="9">
    <location>
        <begin position="217"/>
        <end position="423"/>
    </location>
</feature>
<gene>
    <name evidence="10" type="ORF">LAMO00422_LOCUS23905</name>
</gene>
<accession>A0A7S0DTE6</accession>
<dbReference type="CDD" id="cd08637">
    <property type="entry name" value="DNA_pol_A_pol_I_C"/>
    <property type="match status" value="1"/>
</dbReference>